<proteinExistence type="predicted"/>
<organism evidence="4 5">
    <name type="scientific">Cytobacillus spartinae</name>
    <dbReference type="NCBI Taxonomy" id="3299023"/>
    <lineage>
        <taxon>Bacteria</taxon>
        <taxon>Bacillati</taxon>
        <taxon>Bacillota</taxon>
        <taxon>Bacilli</taxon>
        <taxon>Bacillales</taxon>
        <taxon>Bacillaceae</taxon>
        <taxon>Cytobacillus</taxon>
    </lineage>
</organism>
<keyword evidence="1" id="KW-0238">DNA-binding</keyword>
<dbReference type="InterPro" id="IPR025370">
    <property type="entry name" value="SgrR_HTH_N"/>
</dbReference>
<protein>
    <submittedName>
        <fullName evidence="4">ABC transporter substrate-binding protein</fullName>
    </submittedName>
</protein>
<evidence type="ECO:0000313" key="5">
    <source>
        <dbReference type="Proteomes" id="UP001601059"/>
    </source>
</evidence>
<dbReference type="Pfam" id="PF12793">
    <property type="entry name" value="SgrR_N"/>
    <property type="match status" value="1"/>
</dbReference>
<dbReference type="Gene3D" id="3.10.105.10">
    <property type="entry name" value="Dipeptide-binding Protein, Domain 3"/>
    <property type="match status" value="1"/>
</dbReference>
<evidence type="ECO:0000259" key="3">
    <source>
        <dbReference type="Pfam" id="PF12793"/>
    </source>
</evidence>
<dbReference type="InterPro" id="IPR000914">
    <property type="entry name" value="SBP_5_dom"/>
</dbReference>
<dbReference type="InterPro" id="IPR039424">
    <property type="entry name" value="SBP_5"/>
</dbReference>
<accession>A0ABW6KCT5</accession>
<comment type="caution">
    <text evidence="4">The sequence shown here is derived from an EMBL/GenBank/DDBJ whole genome shotgun (WGS) entry which is preliminary data.</text>
</comment>
<feature type="domain" description="Solute-binding protein family 5" evidence="2">
    <location>
        <begin position="176"/>
        <end position="493"/>
    </location>
</feature>
<keyword evidence="5" id="KW-1185">Reference proteome</keyword>
<evidence type="ECO:0000256" key="1">
    <source>
        <dbReference type="ARBA" id="ARBA00023125"/>
    </source>
</evidence>
<dbReference type="EMBL" id="JBIACK010000003">
    <property type="protein sequence ID" value="MFE8700583.1"/>
    <property type="molecule type" value="Genomic_DNA"/>
</dbReference>
<evidence type="ECO:0000313" key="4">
    <source>
        <dbReference type="EMBL" id="MFE8700583.1"/>
    </source>
</evidence>
<sequence length="596" mass="69674">MDILEHYINMRLSFSEVKEHEEVYTTTGELAGILSCTMRNTNLIVKKFLEQEWVCWSPQKGRGRKSPLKFRLSLLEAARMYLDQLTEEKRIEEAYIFATSSHFPSYVKEVLVSLLQDHFGLQSTNKTNQRLDILKIPTDAQIHTLDPTKIAIVHEAHIASQIFDTLIRYDKANQSFQPGLALAWEEKLSGKEWTFYLRKGVLFHHGRTMTSKDIQYTFNRLRSDKTIPTREMFDCIEKVEVYDDITVNFVLKEPSYLFLDLISSFYASILPFDVNFTEKKPIGTGPFKVNRHEEHLLILDAFQSYFEGRAFLDQIEYWYIPKSLTEETNVPLKENHHKKTTYKELGSFFLAFNLQKPGIHHDQHFRLALKHLLDGKRLVSELGLPRRQAASSFLDYKSKDRSLFNLDKALEHLFLSGYKGEVIEVATFRFKEGIEDMNWLKGMCETVGIRLNVTTVPLSMIYSKNEVNKYDAFYVGETFEENEALSLFIMYKSENSVLRMILNEPYRKKLDLMLEKVAGESTLLNRIQQFLLIEEWLCKEAVIILTYHTLEEQNYHQALSGIEFSGYGMPNFRRLWVKRSREESGSELVSYSIYIP</sequence>
<dbReference type="PANTHER" id="PTHR30290:SF72">
    <property type="entry name" value="HTH-TYPE TRANSCRIPTIONAL REGULATOR SGRR"/>
    <property type="match status" value="1"/>
</dbReference>
<dbReference type="RefSeq" id="WP_389359919.1">
    <property type="nucleotide sequence ID" value="NZ_JBIACK010000003.1"/>
</dbReference>
<dbReference type="PANTHER" id="PTHR30290">
    <property type="entry name" value="PERIPLASMIC BINDING COMPONENT OF ABC TRANSPORTER"/>
    <property type="match status" value="1"/>
</dbReference>
<feature type="domain" description="Transcriptional regulator SgrR N-terminal HTH" evidence="3">
    <location>
        <begin position="7"/>
        <end position="99"/>
    </location>
</feature>
<dbReference type="Gene3D" id="3.40.190.10">
    <property type="entry name" value="Periplasmic binding protein-like II"/>
    <property type="match status" value="1"/>
</dbReference>
<name>A0ABW6KCT5_9BACI</name>
<dbReference type="Pfam" id="PF00496">
    <property type="entry name" value="SBP_bac_5"/>
    <property type="match status" value="1"/>
</dbReference>
<evidence type="ECO:0000259" key="2">
    <source>
        <dbReference type="Pfam" id="PF00496"/>
    </source>
</evidence>
<dbReference type="SUPFAM" id="SSF53850">
    <property type="entry name" value="Periplasmic binding protein-like II"/>
    <property type="match status" value="1"/>
</dbReference>
<reference evidence="4 5" key="1">
    <citation type="submission" date="2024-08" db="EMBL/GenBank/DDBJ databases">
        <title>Two novel Cytobacillus novel species.</title>
        <authorList>
            <person name="Liu G."/>
        </authorList>
    </citation>
    <scope>NUCLEOTIDE SEQUENCE [LARGE SCALE GENOMIC DNA]</scope>
    <source>
        <strain evidence="4 5">FJAT-54145</strain>
    </source>
</reference>
<gene>
    <name evidence="4" type="ORF">ACFYKX_08165</name>
</gene>
<dbReference type="Proteomes" id="UP001601059">
    <property type="component" value="Unassembled WGS sequence"/>
</dbReference>